<feature type="transmembrane region" description="Helical" evidence="1">
    <location>
        <begin position="337"/>
        <end position="361"/>
    </location>
</feature>
<dbReference type="Proteomes" id="UP000199514">
    <property type="component" value="Unassembled WGS sequence"/>
</dbReference>
<keyword evidence="1" id="KW-0472">Membrane</keyword>
<organism evidence="3 4">
    <name type="scientific">Flexibacter flexilis DSM 6793</name>
    <dbReference type="NCBI Taxonomy" id="927664"/>
    <lineage>
        <taxon>Bacteria</taxon>
        <taxon>Pseudomonadati</taxon>
        <taxon>Bacteroidota</taxon>
        <taxon>Cytophagia</taxon>
        <taxon>Cytophagales</taxon>
        <taxon>Flexibacteraceae</taxon>
        <taxon>Flexibacter</taxon>
    </lineage>
</organism>
<keyword evidence="4" id="KW-1185">Reference proteome</keyword>
<evidence type="ECO:0000259" key="2">
    <source>
        <dbReference type="SMART" id="SM01080"/>
    </source>
</evidence>
<evidence type="ECO:0000313" key="3">
    <source>
        <dbReference type="EMBL" id="SFB78313.1"/>
    </source>
</evidence>
<dbReference type="STRING" id="927664.SAMN05421780_101460"/>
<evidence type="ECO:0000256" key="1">
    <source>
        <dbReference type="SAM" id="Phobius"/>
    </source>
</evidence>
<dbReference type="InterPro" id="IPR007890">
    <property type="entry name" value="CHASE2"/>
</dbReference>
<keyword evidence="1" id="KW-1133">Transmembrane helix</keyword>
<feature type="transmembrane region" description="Helical" evidence="1">
    <location>
        <begin position="373"/>
        <end position="395"/>
    </location>
</feature>
<feature type="domain" description="CHASE2" evidence="2">
    <location>
        <begin position="48"/>
        <end position="324"/>
    </location>
</feature>
<keyword evidence="1" id="KW-0812">Transmembrane</keyword>
<dbReference type="SMART" id="SM01080">
    <property type="entry name" value="CHASE2"/>
    <property type="match status" value="1"/>
</dbReference>
<dbReference type="Pfam" id="PF05226">
    <property type="entry name" value="CHASE2"/>
    <property type="match status" value="1"/>
</dbReference>
<dbReference type="RefSeq" id="WP_091506600.1">
    <property type="nucleotide sequence ID" value="NZ_FOLE01000001.1"/>
</dbReference>
<dbReference type="EMBL" id="FOLE01000001">
    <property type="protein sequence ID" value="SFB78313.1"/>
    <property type="molecule type" value="Genomic_DNA"/>
</dbReference>
<dbReference type="AlphaFoldDB" id="A0A1I1E0G0"/>
<proteinExistence type="predicted"/>
<dbReference type="OrthoDB" id="1403562at2"/>
<accession>A0A1I1E0G0</accession>
<protein>
    <submittedName>
        <fullName evidence="3">Sensor domain CHASE2-containing protein</fullName>
    </submittedName>
</protein>
<feature type="transmembrane region" description="Helical" evidence="1">
    <location>
        <begin position="304"/>
        <end position="325"/>
    </location>
</feature>
<gene>
    <name evidence="3" type="ORF">SAMN05421780_101460</name>
</gene>
<name>A0A1I1E0G0_9BACT</name>
<feature type="transmembrane region" description="Helical" evidence="1">
    <location>
        <begin position="5"/>
        <end position="26"/>
    </location>
</feature>
<reference evidence="3 4" key="1">
    <citation type="submission" date="2016-10" db="EMBL/GenBank/DDBJ databases">
        <authorList>
            <person name="de Groot N.N."/>
        </authorList>
    </citation>
    <scope>NUCLEOTIDE SEQUENCE [LARGE SCALE GENOMIC DNA]</scope>
    <source>
        <strain evidence="3 4">DSM 6793</strain>
    </source>
</reference>
<sequence length="402" mass="45666">MKRTYWTDTIFCTLFVFVFLGITYWFTGIFDVLKPLSQALKDFEMTDLIYARRVAADGSTYNLQDDHAAADTNIVLVNIGTLNREGIAAEVEVINAQKPRLIAIDTVFEQATTPQADSLLAASLAQVEHLVLGVNVYQSRLTEKDSLGSYYAPLYANAKKAALGFASGARNKVTRDFYPARHVGDSLIPSFAAQMAKIAYPHAYEHLQERNNTKERINYRRTDLQYITLDVQDIFNPELAVNLKDKVVILGYMGQQLGTQSWEVKYYTPLNEKYIGKTAPDMFEAAIHANTLSMIKDSDYLNQMPQWLCVLLGIALCLLNVRLFLWVNQWFSRWYDAITKLLQFVEIALLLYIVLLVFSHFHYKIDLTLGLTALLFAGDLLEVYTSVVKNLALLLKTKIPRI</sequence>
<evidence type="ECO:0000313" key="4">
    <source>
        <dbReference type="Proteomes" id="UP000199514"/>
    </source>
</evidence>